<dbReference type="InParanoid" id="A0A6I8NZU3"/>
<dbReference type="GeneTree" id="ENSGT00940000161212"/>
<evidence type="ECO:0000256" key="2">
    <source>
        <dbReference type="SAM" id="MobiDB-lite"/>
    </source>
</evidence>
<feature type="region of interest" description="Disordered" evidence="2">
    <location>
        <begin position="242"/>
        <end position="315"/>
    </location>
</feature>
<dbReference type="AlphaFoldDB" id="A0A6I8NZU3"/>
<proteinExistence type="inferred from homology"/>
<name>A0A6I8NZU3_ORNAN</name>
<dbReference type="PANTHER" id="PTHR16294">
    <property type="entry name" value="DYSTROBREVIN BINDING PROTEIN 1 DYSBINDIN"/>
    <property type="match status" value="1"/>
</dbReference>
<protein>
    <recommendedName>
        <fullName evidence="5">Dysbindin domain containing 2</fullName>
    </recommendedName>
</protein>
<sequence length="315" mass="33438">MPPPLGDKCSGQCEGLSFGGPRPRAHHTGPSAVTSQRCVTPEMPPGDLPVRGRRAKKQTGSIQEATGVSLWARKGVVRCREESGAAETASRKEMPLPRSVSRFPFLLQEPPSCPFITSIFLGLARVLLLSSVSGLCSAIPLTCRPCYFPGLSVEASSTGAAMDPSPRPGLDRQQLHLRDRQKFFEEIFQPETDFFPMPHLHFEAHRPPIGSISSMEVNVDTLEQVDLTDLGDQDALDVFLPCEEPLTPRSPGVGGPPGEPSQQSAAAAGAKPRTSSSSSSASTDPNGPDGSDSGADTPLARSDEEDAGEEPTARS</sequence>
<gene>
    <name evidence="3" type="primary">DBNDD2</name>
</gene>
<evidence type="ECO:0000256" key="1">
    <source>
        <dbReference type="ARBA" id="ARBA00008686"/>
    </source>
</evidence>
<dbReference type="GO" id="GO:0005737">
    <property type="term" value="C:cytoplasm"/>
    <property type="evidence" value="ECO:0007669"/>
    <property type="project" value="InterPro"/>
</dbReference>
<organism evidence="3 4">
    <name type="scientific">Ornithorhynchus anatinus</name>
    <name type="common">Duckbill platypus</name>
    <dbReference type="NCBI Taxonomy" id="9258"/>
    <lineage>
        <taxon>Eukaryota</taxon>
        <taxon>Metazoa</taxon>
        <taxon>Chordata</taxon>
        <taxon>Craniata</taxon>
        <taxon>Vertebrata</taxon>
        <taxon>Euteleostomi</taxon>
        <taxon>Mammalia</taxon>
        <taxon>Monotremata</taxon>
        <taxon>Ornithorhynchidae</taxon>
        <taxon>Ornithorhynchus</taxon>
    </lineage>
</organism>
<dbReference type="Pfam" id="PF04440">
    <property type="entry name" value="Dysbindin"/>
    <property type="match status" value="1"/>
</dbReference>
<dbReference type="PANTHER" id="PTHR16294:SF7">
    <property type="entry name" value="DYSBINDIN DOMAIN-CONTAINING PROTEIN 2"/>
    <property type="match status" value="1"/>
</dbReference>
<evidence type="ECO:0000313" key="4">
    <source>
        <dbReference type="Proteomes" id="UP000002279"/>
    </source>
</evidence>
<dbReference type="Bgee" id="ENSOANG00000050196">
    <property type="expression patterns" value="Expressed in liver and 7 other cell types or tissues"/>
</dbReference>
<reference evidence="3" key="2">
    <citation type="submission" date="2025-09" db="UniProtKB">
        <authorList>
            <consortium name="Ensembl"/>
        </authorList>
    </citation>
    <scope>IDENTIFICATION</scope>
    <source>
        <strain evidence="3">Glennie</strain>
    </source>
</reference>
<dbReference type="GO" id="GO:0009966">
    <property type="term" value="P:regulation of signal transduction"/>
    <property type="evidence" value="ECO:0000318"/>
    <property type="project" value="GO_Central"/>
</dbReference>
<keyword evidence="4" id="KW-1185">Reference proteome</keyword>
<feature type="region of interest" description="Disordered" evidence="2">
    <location>
        <begin position="1"/>
        <end position="61"/>
    </location>
</feature>
<accession>A0A6I8NZU3</accession>
<dbReference type="Proteomes" id="UP000002279">
    <property type="component" value="Unplaced"/>
</dbReference>
<evidence type="ECO:0008006" key="5">
    <source>
        <dbReference type="Google" id="ProtNLM"/>
    </source>
</evidence>
<reference evidence="3" key="1">
    <citation type="submission" date="2025-08" db="UniProtKB">
        <authorList>
            <consortium name="Ensembl"/>
        </authorList>
    </citation>
    <scope>IDENTIFICATION</scope>
    <source>
        <strain evidence="3">Glennie</strain>
    </source>
</reference>
<comment type="similarity">
    <text evidence="1">Belongs to the dysbindin family.</text>
</comment>
<dbReference type="Ensembl" id="ENSOANT00000074404.1">
    <property type="protein sequence ID" value="ENSOANP00000047023.1"/>
    <property type="gene ID" value="ENSOANG00000050196.1"/>
</dbReference>
<evidence type="ECO:0000313" key="3">
    <source>
        <dbReference type="Ensembl" id="ENSOANP00000047023.1"/>
    </source>
</evidence>
<dbReference type="InterPro" id="IPR007531">
    <property type="entry name" value="Dysbindin"/>
</dbReference>